<dbReference type="PANTHER" id="PTHR42847:SF4">
    <property type="entry name" value="ALKANESULFONATE MONOOXYGENASE-RELATED"/>
    <property type="match status" value="1"/>
</dbReference>
<organism evidence="7 8">
    <name type="scientific">Longivirga aurantiaca</name>
    <dbReference type="NCBI Taxonomy" id="1837743"/>
    <lineage>
        <taxon>Bacteria</taxon>
        <taxon>Bacillati</taxon>
        <taxon>Actinomycetota</taxon>
        <taxon>Actinomycetes</taxon>
        <taxon>Sporichthyales</taxon>
        <taxon>Sporichthyaceae</taxon>
        <taxon>Longivirga</taxon>
    </lineage>
</organism>
<sequence>MRFSVFLTWHELDPASNGETNYADHLAQAKLADSLGYDGISMPEHPLVHIVKSPNALINAVGIGQHVRCDVAVHVLVLPLHHPLQLAGDVAAADHALDGRLVLGVGRGAYRYEFDRFGVDFNSSRGRFLESLNILEKIWEHPDGAVSYDGEFWSFDDTYVWPRPISEPRPPIWIAGQTAATIEWAVDNGYNVLNALMRRQDAIAEDVAGTFHNRREMNGLSRDEVQLGISRPTFITKDPDRIRRRIEEAGTLHQIHTHMHNFTENADPRSYVAPKPVPDMPTAEDIRTGMLLGSGEQILERIERYHELGIDEIHLGMGFGAPQAEILDSIQEFAEDVMAPYRRNHGIPGPAPLSAVARESGRAMSTALAREIISLRAAERGTEAVATVREPEASFVTSKAWFKLRLHSRGSGPALMIVPDTGQQARDVEELASLLAQDHRVYVLERRGRGDSEDEATTYGLTREAETDLVQTLNALTEPVTVIGLGYGGALALRASTLTQTPMKGLILWDGGFELDSEAKARVVAGTERVEAAVATGDTRLAYEGYVIHRSPTALSMGSPDARTSRTIGRELRELALYSPLDTQVARLRMPIVSIERDASLADEHRRVLPDARFEVMTSDHADLTACISELAHVVKAPDLVGGNR</sequence>
<evidence type="ECO:0000313" key="8">
    <source>
        <dbReference type="Proteomes" id="UP001596138"/>
    </source>
</evidence>
<evidence type="ECO:0000256" key="3">
    <source>
        <dbReference type="ARBA" id="ARBA00023002"/>
    </source>
</evidence>
<keyword evidence="8" id="KW-1185">Reference proteome</keyword>
<dbReference type="Gene3D" id="3.40.50.1820">
    <property type="entry name" value="alpha/beta hydrolase"/>
    <property type="match status" value="1"/>
</dbReference>
<dbReference type="InterPro" id="IPR011251">
    <property type="entry name" value="Luciferase-like_dom"/>
</dbReference>
<dbReference type="InterPro" id="IPR036661">
    <property type="entry name" value="Luciferase-like_sf"/>
</dbReference>
<gene>
    <name evidence="7" type="ORF">ACFQGU_00435</name>
</gene>
<keyword evidence="1" id="KW-0285">Flavoprotein</keyword>
<protein>
    <submittedName>
        <fullName evidence="7">LLM class flavin-dependent oxidoreductase</fullName>
    </submittedName>
</protein>
<keyword evidence="3" id="KW-0560">Oxidoreductase</keyword>
<evidence type="ECO:0000313" key="7">
    <source>
        <dbReference type="EMBL" id="MFC6236327.1"/>
    </source>
</evidence>
<evidence type="ECO:0000259" key="6">
    <source>
        <dbReference type="Pfam" id="PF12697"/>
    </source>
</evidence>
<dbReference type="InterPro" id="IPR050172">
    <property type="entry name" value="SsuD_RutA_monooxygenase"/>
</dbReference>
<dbReference type="SUPFAM" id="SSF53474">
    <property type="entry name" value="alpha/beta-Hydrolases"/>
    <property type="match status" value="1"/>
</dbReference>
<dbReference type="Pfam" id="PF00296">
    <property type="entry name" value="Bac_luciferase"/>
    <property type="match status" value="1"/>
</dbReference>
<dbReference type="InterPro" id="IPR000073">
    <property type="entry name" value="AB_hydrolase_1"/>
</dbReference>
<dbReference type="InterPro" id="IPR029058">
    <property type="entry name" value="AB_hydrolase_fold"/>
</dbReference>
<dbReference type="EMBL" id="JBHSTI010000002">
    <property type="protein sequence ID" value="MFC6236327.1"/>
    <property type="molecule type" value="Genomic_DNA"/>
</dbReference>
<feature type="domain" description="AB hydrolase-1" evidence="6">
    <location>
        <begin position="428"/>
        <end position="614"/>
    </location>
</feature>
<evidence type="ECO:0000256" key="4">
    <source>
        <dbReference type="ARBA" id="ARBA00023033"/>
    </source>
</evidence>
<dbReference type="RefSeq" id="WP_386763374.1">
    <property type="nucleotide sequence ID" value="NZ_JBHSTI010000002.1"/>
</dbReference>
<dbReference type="Gene3D" id="3.20.20.30">
    <property type="entry name" value="Luciferase-like domain"/>
    <property type="match status" value="1"/>
</dbReference>
<evidence type="ECO:0000256" key="2">
    <source>
        <dbReference type="ARBA" id="ARBA00022643"/>
    </source>
</evidence>
<evidence type="ECO:0000256" key="1">
    <source>
        <dbReference type="ARBA" id="ARBA00022630"/>
    </source>
</evidence>
<comment type="caution">
    <text evidence="7">The sequence shown here is derived from an EMBL/GenBank/DDBJ whole genome shotgun (WGS) entry which is preliminary data.</text>
</comment>
<reference evidence="8" key="1">
    <citation type="journal article" date="2019" name="Int. J. Syst. Evol. Microbiol.">
        <title>The Global Catalogue of Microorganisms (GCM) 10K type strain sequencing project: providing services to taxonomists for standard genome sequencing and annotation.</title>
        <authorList>
            <consortium name="The Broad Institute Genomics Platform"/>
            <consortium name="The Broad Institute Genome Sequencing Center for Infectious Disease"/>
            <person name="Wu L."/>
            <person name="Ma J."/>
        </authorList>
    </citation>
    <scope>NUCLEOTIDE SEQUENCE [LARGE SCALE GENOMIC DNA]</scope>
    <source>
        <strain evidence="8">CGMCC 4.7317</strain>
    </source>
</reference>
<keyword evidence="2" id="KW-0288">FMN</keyword>
<proteinExistence type="predicted"/>
<name>A0ABW1SV98_9ACTN</name>
<dbReference type="PANTHER" id="PTHR42847">
    <property type="entry name" value="ALKANESULFONATE MONOOXYGENASE"/>
    <property type="match status" value="1"/>
</dbReference>
<feature type="domain" description="Luciferase-like" evidence="5">
    <location>
        <begin position="1"/>
        <end position="312"/>
    </location>
</feature>
<evidence type="ECO:0000259" key="5">
    <source>
        <dbReference type="Pfam" id="PF00296"/>
    </source>
</evidence>
<keyword evidence="4" id="KW-0503">Monooxygenase</keyword>
<dbReference type="SUPFAM" id="SSF51679">
    <property type="entry name" value="Bacterial luciferase-like"/>
    <property type="match status" value="1"/>
</dbReference>
<dbReference type="Proteomes" id="UP001596138">
    <property type="component" value="Unassembled WGS sequence"/>
</dbReference>
<accession>A0ABW1SV98</accession>
<dbReference type="Pfam" id="PF12697">
    <property type="entry name" value="Abhydrolase_6"/>
    <property type="match status" value="1"/>
</dbReference>